<proteinExistence type="predicted"/>
<protein>
    <submittedName>
        <fullName evidence="1">Uncharacterized protein</fullName>
    </submittedName>
</protein>
<keyword evidence="2" id="KW-1185">Reference proteome</keyword>
<accession>A0ABU1ZQF3</accession>
<reference evidence="1 2" key="1">
    <citation type="submission" date="2023-07" db="EMBL/GenBank/DDBJ databases">
        <title>Sorghum-associated microbial communities from plants grown in Nebraska, USA.</title>
        <authorList>
            <person name="Schachtman D."/>
        </authorList>
    </citation>
    <scope>NUCLEOTIDE SEQUENCE [LARGE SCALE GENOMIC DNA]</scope>
    <source>
        <strain evidence="1 2">BE308</strain>
    </source>
</reference>
<dbReference type="RefSeq" id="WP_310344274.1">
    <property type="nucleotide sequence ID" value="NZ_JAVDXO010000007.1"/>
</dbReference>
<sequence length="53" mass="6033">MTAKNRVGAPSCDSLQKQAMDQQSSIARLVAIELNDQFEERKHSLQLVCIHRH</sequence>
<gene>
    <name evidence="1" type="ORF">J2X15_003086</name>
</gene>
<name>A0ABU1ZQF3_9BURK</name>
<evidence type="ECO:0000313" key="2">
    <source>
        <dbReference type="Proteomes" id="UP001268089"/>
    </source>
</evidence>
<dbReference type="Proteomes" id="UP001268089">
    <property type="component" value="Unassembled WGS sequence"/>
</dbReference>
<dbReference type="EMBL" id="JAVDXO010000007">
    <property type="protein sequence ID" value="MDR7307782.1"/>
    <property type="molecule type" value="Genomic_DNA"/>
</dbReference>
<comment type="caution">
    <text evidence="1">The sequence shown here is derived from an EMBL/GenBank/DDBJ whole genome shotgun (WGS) entry which is preliminary data.</text>
</comment>
<evidence type="ECO:0000313" key="1">
    <source>
        <dbReference type="EMBL" id="MDR7307782.1"/>
    </source>
</evidence>
<organism evidence="1 2">
    <name type="scientific">Rhodoferax saidenbachensis</name>
    <dbReference type="NCBI Taxonomy" id="1484693"/>
    <lineage>
        <taxon>Bacteria</taxon>
        <taxon>Pseudomonadati</taxon>
        <taxon>Pseudomonadota</taxon>
        <taxon>Betaproteobacteria</taxon>
        <taxon>Burkholderiales</taxon>
        <taxon>Comamonadaceae</taxon>
        <taxon>Rhodoferax</taxon>
    </lineage>
</organism>